<feature type="compositionally biased region" description="Low complexity" evidence="1">
    <location>
        <begin position="82"/>
        <end position="100"/>
    </location>
</feature>
<gene>
    <name evidence="3" type="ORF">KUF71_014130</name>
</gene>
<accession>A0AAE1LMM4</accession>
<dbReference type="Proteomes" id="UP001219518">
    <property type="component" value="Unassembled WGS sequence"/>
</dbReference>
<evidence type="ECO:0000256" key="1">
    <source>
        <dbReference type="SAM" id="MobiDB-lite"/>
    </source>
</evidence>
<sequence>MDHRSCSCRRALALALLVALLAAEGLARPQAPAAGKAPAGTTYDEIVVETHLAVRPKSPSVGVGLRRAKAVYFRPNATAPASRLPAAASSTTSSPSTSTSGDGISFAARVVGVENPLVTRARLAAAERSRRESSGTPGGYSSSSSSSSYSFKSSSSSKSSRSGPAEQAKPVVAVPVAPADPSSSSSSSSSSTRSSTWTLPGGKTVAVHEDSFSSQENDGKPSSSSVLRIIIGEH</sequence>
<reference evidence="3" key="2">
    <citation type="journal article" date="2023" name="BMC Genomics">
        <title>Pest status, molecular evolution, and epigenetic factors derived from the genome assembly of Frankliniella fusca, a thysanopteran phytovirus vector.</title>
        <authorList>
            <person name="Catto M.A."/>
            <person name="Labadie P.E."/>
            <person name="Jacobson A.L."/>
            <person name="Kennedy G.G."/>
            <person name="Srinivasan R."/>
            <person name="Hunt B.G."/>
        </authorList>
    </citation>
    <scope>NUCLEOTIDE SEQUENCE</scope>
    <source>
        <strain evidence="3">PL_HMW_Pooled</strain>
    </source>
</reference>
<dbReference type="EMBL" id="JAHWGI010001240">
    <property type="protein sequence ID" value="KAK3925881.1"/>
    <property type="molecule type" value="Genomic_DNA"/>
</dbReference>
<keyword evidence="3" id="KW-0418">Kinase</keyword>
<evidence type="ECO:0000313" key="3">
    <source>
        <dbReference type="EMBL" id="KAK3925881.1"/>
    </source>
</evidence>
<name>A0AAE1LMM4_9NEOP</name>
<proteinExistence type="predicted"/>
<dbReference type="GO" id="GO:0016301">
    <property type="term" value="F:kinase activity"/>
    <property type="evidence" value="ECO:0007669"/>
    <property type="project" value="UniProtKB-KW"/>
</dbReference>
<feature type="chain" id="PRO_5042010677" evidence="2">
    <location>
        <begin position="28"/>
        <end position="234"/>
    </location>
</feature>
<keyword evidence="4" id="KW-1185">Reference proteome</keyword>
<organism evidence="3 4">
    <name type="scientific">Frankliniella fusca</name>
    <dbReference type="NCBI Taxonomy" id="407009"/>
    <lineage>
        <taxon>Eukaryota</taxon>
        <taxon>Metazoa</taxon>
        <taxon>Ecdysozoa</taxon>
        <taxon>Arthropoda</taxon>
        <taxon>Hexapoda</taxon>
        <taxon>Insecta</taxon>
        <taxon>Pterygota</taxon>
        <taxon>Neoptera</taxon>
        <taxon>Paraneoptera</taxon>
        <taxon>Thysanoptera</taxon>
        <taxon>Terebrantia</taxon>
        <taxon>Thripoidea</taxon>
        <taxon>Thripidae</taxon>
        <taxon>Frankliniella</taxon>
    </lineage>
</organism>
<feature type="compositionally biased region" description="Polar residues" evidence="1">
    <location>
        <begin position="212"/>
        <end position="226"/>
    </location>
</feature>
<keyword evidence="2" id="KW-0732">Signal</keyword>
<feature type="compositionally biased region" description="Low complexity" evidence="1">
    <location>
        <begin position="139"/>
        <end position="196"/>
    </location>
</feature>
<feature type="region of interest" description="Disordered" evidence="1">
    <location>
        <begin position="82"/>
        <end position="101"/>
    </location>
</feature>
<feature type="region of interest" description="Disordered" evidence="1">
    <location>
        <begin position="124"/>
        <end position="234"/>
    </location>
</feature>
<protein>
    <submittedName>
        <fullName evidence="3">Diacylglycerol kinase gamma</fullName>
    </submittedName>
</protein>
<feature type="signal peptide" evidence="2">
    <location>
        <begin position="1"/>
        <end position="27"/>
    </location>
</feature>
<evidence type="ECO:0000313" key="4">
    <source>
        <dbReference type="Proteomes" id="UP001219518"/>
    </source>
</evidence>
<evidence type="ECO:0000256" key="2">
    <source>
        <dbReference type="SAM" id="SignalP"/>
    </source>
</evidence>
<comment type="caution">
    <text evidence="3">The sequence shown here is derived from an EMBL/GenBank/DDBJ whole genome shotgun (WGS) entry which is preliminary data.</text>
</comment>
<reference evidence="3" key="1">
    <citation type="submission" date="2021-07" db="EMBL/GenBank/DDBJ databases">
        <authorList>
            <person name="Catto M.A."/>
            <person name="Jacobson A."/>
            <person name="Kennedy G."/>
            <person name="Labadie P."/>
            <person name="Hunt B.G."/>
            <person name="Srinivasan R."/>
        </authorList>
    </citation>
    <scope>NUCLEOTIDE SEQUENCE</scope>
    <source>
        <strain evidence="3">PL_HMW_Pooled</strain>
        <tissue evidence="3">Head</tissue>
    </source>
</reference>
<keyword evidence="3" id="KW-0808">Transferase</keyword>
<dbReference type="AlphaFoldDB" id="A0AAE1LMM4"/>